<sequence length="68" mass="7317">MDLIDVLPHCGVGVDSRHAVGVLRHHASDPELLVGSSLVEGCGLVAFMVFDYWIVDASIKAAQVASRW</sequence>
<comment type="caution">
    <text evidence="1">The sequence shown here is derived from an EMBL/GenBank/DDBJ whole genome shotgun (WGS) entry which is preliminary data.</text>
</comment>
<protein>
    <submittedName>
        <fullName evidence="1">Uncharacterized protein</fullName>
    </submittedName>
</protein>
<accession>A0ABN1TEL2</accession>
<gene>
    <name evidence="1" type="ORF">GCM10009576_099680</name>
</gene>
<name>A0ABN1TEL2_9ACTN</name>
<dbReference type="EMBL" id="BAAAIE010000708">
    <property type="protein sequence ID" value="GAA1078747.1"/>
    <property type="molecule type" value="Genomic_DNA"/>
</dbReference>
<reference evidence="1 2" key="1">
    <citation type="journal article" date="2019" name="Int. J. Syst. Evol. Microbiol.">
        <title>The Global Catalogue of Microorganisms (GCM) 10K type strain sequencing project: providing services to taxonomists for standard genome sequencing and annotation.</title>
        <authorList>
            <consortium name="The Broad Institute Genomics Platform"/>
            <consortium name="The Broad Institute Genome Sequencing Center for Infectious Disease"/>
            <person name="Wu L."/>
            <person name="Ma J."/>
        </authorList>
    </citation>
    <scope>NUCLEOTIDE SEQUENCE [LARGE SCALE GENOMIC DNA]</scope>
    <source>
        <strain evidence="1 2">JCM 11445</strain>
    </source>
</reference>
<evidence type="ECO:0000313" key="2">
    <source>
        <dbReference type="Proteomes" id="UP001500033"/>
    </source>
</evidence>
<proteinExistence type="predicted"/>
<evidence type="ECO:0000313" key="1">
    <source>
        <dbReference type="EMBL" id="GAA1078747.1"/>
    </source>
</evidence>
<organism evidence="1 2">
    <name type="scientific">Streptomyces rhizosphaericus</name>
    <dbReference type="NCBI Taxonomy" id="114699"/>
    <lineage>
        <taxon>Bacteria</taxon>
        <taxon>Bacillati</taxon>
        <taxon>Actinomycetota</taxon>
        <taxon>Actinomycetes</taxon>
        <taxon>Kitasatosporales</taxon>
        <taxon>Streptomycetaceae</taxon>
        <taxon>Streptomyces</taxon>
        <taxon>Streptomyces violaceusniger group</taxon>
    </lineage>
</organism>
<keyword evidence="2" id="KW-1185">Reference proteome</keyword>
<dbReference type="Proteomes" id="UP001500033">
    <property type="component" value="Unassembled WGS sequence"/>
</dbReference>